<feature type="compositionally biased region" description="Low complexity" evidence="1">
    <location>
        <begin position="67"/>
        <end position="83"/>
    </location>
</feature>
<keyword evidence="3" id="KW-1185">Reference proteome</keyword>
<feature type="region of interest" description="Disordered" evidence="1">
    <location>
        <begin position="1"/>
        <end position="209"/>
    </location>
</feature>
<gene>
    <name evidence="2" type="ORF">AAF712_013202</name>
</gene>
<dbReference type="Proteomes" id="UP001437256">
    <property type="component" value="Unassembled WGS sequence"/>
</dbReference>
<feature type="compositionally biased region" description="Low complexity" evidence="1">
    <location>
        <begin position="133"/>
        <end position="163"/>
    </location>
</feature>
<feature type="compositionally biased region" description="Gly residues" evidence="1">
    <location>
        <begin position="112"/>
        <end position="124"/>
    </location>
</feature>
<sequence length="209" mass="21573">MTIHTQDLPLSSDPRVSGKDLGGRTSEDPLIPPPPVPLIQAAPNSSPQSSNANSGVFSTNSGRSNRSVQSSWTVGSNSSVSSSAYGDRTGTKGFGTGNAYEHSDRVNTVPGVFGGSVGTKGFGTGTHYERSPRASPRVSPAASASSLPSNTSRSSRSNLSNMSETHGSTDKKRKKLGNKLLGAAEVVAGKVTKNSGLVERGQERKSITA</sequence>
<feature type="compositionally biased region" description="Polar residues" evidence="1">
    <location>
        <begin position="55"/>
        <end position="66"/>
    </location>
</feature>
<feature type="compositionally biased region" description="Basic and acidic residues" evidence="1">
    <location>
        <begin position="16"/>
        <end position="27"/>
    </location>
</feature>
<protein>
    <submittedName>
        <fullName evidence="2">Uncharacterized protein</fullName>
    </submittedName>
</protein>
<feature type="compositionally biased region" description="Low complexity" evidence="1">
    <location>
        <begin position="38"/>
        <end position="54"/>
    </location>
</feature>
<organism evidence="2 3">
    <name type="scientific">Marasmius tenuissimus</name>
    <dbReference type="NCBI Taxonomy" id="585030"/>
    <lineage>
        <taxon>Eukaryota</taxon>
        <taxon>Fungi</taxon>
        <taxon>Dikarya</taxon>
        <taxon>Basidiomycota</taxon>
        <taxon>Agaricomycotina</taxon>
        <taxon>Agaricomycetes</taxon>
        <taxon>Agaricomycetidae</taxon>
        <taxon>Agaricales</taxon>
        <taxon>Marasmiineae</taxon>
        <taxon>Marasmiaceae</taxon>
        <taxon>Marasmius</taxon>
    </lineage>
</organism>
<accession>A0ABR2ZFB0</accession>
<name>A0ABR2ZFB0_9AGAR</name>
<proteinExistence type="predicted"/>
<evidence type="ECO:0000313" key="2">
    <source>
        <dbReference type="EMBL" id="KAL0060023.1"/>
    </source>
</evidence>
<reference evidence="2 3" key="1">
    <citation type="submission" date="2024-05" db="EMBL/GenBank/DDBJ databases">
        <title>A draft genome resource for the thread blight pathogen Marasmius tenuissimus strain MS-2.</title>
        <authorList>
            <person name="Yulfo-Soto G.E."/>
            <person name="Baruah I.K."/>
            <person name="Amoako-Attah I."/>
            <person name="Bukari Y."/>
            <person name="Meinhardt L.W."/>
            <person name="Bailey B.A."/>
            <person name="Cohen S.P."/>
        </authorList>
    </citation>
    <scope>NUCLEOTIDE SEQUENCE [LARGE SCALE GENOMIC DNA]</scope>
    <source>
        <strain evidence="2 3">MS-2</strain>
    </source>
</reference>
<evidence type="ECO:0000313" key="3">
    <source>
        <dbReference type="Proteomes" id="UP001437256"/>
    </source>
</evidence>
<comment type="caution">
    <text evidence="2">The sequence shown here is derived from an EMBL/GenBank/DDBJ whole genome shotgun (WGS) entry which is preliminary data.</text>
</comment>
<feature type="compositionally biased region" description="Basic and acidic residues" evidence="1">
    <location>
        <begin position="200"/>
        <end position="209"/>
    </location>
</feature>
<dbReference type="EMBL" id="JBBXMP010000196">
    <property type="protein sequence ID" value="KAL0060023.1"/>
    <property type="molecule type" value="Genomic_DNA"/>
</dbReference>
<evidence type="ECO:0000256" key="1">
    <source>
        <dbReference type="SAM" id="MobiDB-lite"/>
    </source>
</evidence>